<evidence type="ECO:0000313" key="3">
    <source>
        <dbReference type="Ensembl" id="ENSMZEP00005030579.1"/>
    </source>
</evidence>
<evidence type="ECO:0000256" key="1">
    <source>
        <dbReference type="PROSITE-ProRule" id="PRU10141"/>
    </source>
</evidence>
<keyword evidence="4" id="KW-1185">Reference proteome</keyword>
<dbReference type="InterPro" id="IPR011009">
    <property type="entry name" value="Kinase-like_dom_sf"/>
</dbReference>
<dbReference type="Proteomes" id="UP000265160">
    <property type="component" value="Unplaced"/>
</dbReference>
<keyword evidence="1" id="KW-0067">ATP-binding</keyword>
<accession>A0A3P9D885</accession>
<proteinExistence type="predicted"/>
<dbReference type="GO" id="GO:0005524">
    <property type="term" value="F:ATP binding"/>
    <property type="evidence" value="ECO:0007669"/>
    <property type="project" value="UniProtKB-UniRule"/>
</dbReference>
<dbReference type="InterPro" id="IPR017441">
    <property type="entry name" value="Protein_kinase_ATP_BS"/>
</dbReference>
<keyword evidence="1" id="KW-0547">Nucleotide-binding</keyword>
<feature type="binding site" evidence="1">
    <location>
        <position position="42"/>
    </location>
    <ligand>
        <name>ATP</name>
        <dbReference type="ChEBI" id="CHEBI:30616"/>
    </ligand>
</feature>
<dbReference type="GO" id="GO:0004672">
    <property type="term" value="F:protein kinase activity"/>
    <property type="evidence" value="ECO:0007669"/>
    <property type="project" value="InterPro"/>
</dbReference>
<dbReference type="SUPFAM" id="SSF56112">
    <property type="entry name" value="Protein kinase-like (PK-like)"/>
    <property type="match status" value="1"/>
</dbReference>
<dbReference type="STRING" id="106582.ENSMZEP00005030579"/>
<protein>
    <submittedName>
        <fullName evidence="3">Calcium/calmodulin-dependent protein kinase type II delta 1 chain-like</fullName>
    </submittedName>
</protein>
<dbReference type="PANTHER" id="PTHR24347">
    <property type="entry name" value="SERINE/THREONINE-PROTEIN KINASE"/>
    <property type="match status" value="1"/>
</dbReference>
<dbReference type="PROSITE" id="PS00107">
    <property type="entry name" value="PROTEIN_KINASE_ATP"/>
    <property type="match status" value="1"/>
</dbReference>
<dbReference type="Ensembl" id="ENSMZET00005031541.1">
    <property type="protein sequence ID" value="ENSMZEP00005030579.1"/>
    <property type="gene ID" value="ENSMZEG00005022779.1"/>
</dbReference>
<dbReference type="PROSITE" id="PS50011">
    <property type="entry name" value="PROTEIN_KINASE_DOM"/>
    <property type="match status" value="1"/>
</dbReference>
<dbReference type="AlphaFoldDB" id="A0A3P9D885"/>
<dbReference type="Ensembl" id="ENSMZET00005031837.1">
    <property type="protein sequence ID" value="ENSMZEP00005030858.1"/>
    <property type="gene ID" value="ENSMZEG00005022984.1"/>
</dbReference>
<dbReference type="InterPro" id="IPR000719">
    <property type="entry name" value="Prot_kinase_dom"/>
</dbReference>
<organism evidence="3 4">
    <name type="scientific">Maylandia zebra</name>
    <name type="common">zebra mbuna</name>
    <dbReference type="NCBI Taxonomy" id="106582"/>
    <lineage>
        <taxon>Eukaryota</taxon>
        <taxon>Metazoa</taxon>
        <taxon>Chordata</taxon>
        <taxon>Craniata</taxon>
        <taxon>Vertebrata</taxon>
        <taxon>Euteleostomi</taxon>
        <taxon>Actinopterygii</taxon>
        <taxon>Neopterygii</taxon>
        <taxon>Teleostei</taxon>
        <taxon>Neoteleostei</taxon>
        <taxon>Acanthomorphata</taxon>
        <taxon>Ovalentaria</taxon>
        <taxon>Cichlomorphae</taxon>
        <taxon>Cichliformes</taxon>
        <taxon>Cichlidae</taxon>
        <taxon>African cichlids</taxon>
        <taxon>Pseudocrenilabrinae</taxon>
        <taxon>Haplochromini</taxon>
        <taxon>Maylandia</taxon>
        <taxon>Maylandia zebra complex</taxon>
    </lineage>
</organism>
<sequence length="73" mass="8418">MASTTCTRFTDEYQLYEELGKGAFSVVRRCMKISTGQEYAAKIINTKKLSARGEYMVLQALTANMQRWLTQRE</sequence>
<name>A0A3P9D885_9CICH</name>
<evidence type="ECO:0000259" key="2">
    <source>
        <dbReference type="PROSITE" id="PS50011"/>
    </source>
</evidence>
<dbReference type="GeneTree" id="ENSGT00940000159769"/>
<evidence type="ECO:0000313" key="4">
    <source>
        <dbReference type="Proteomes" id="UP000265160"/>
    </source>
</evidence>
<feature type="domain" description="Protein kinase" evidence="2">
    <location>
        <begin position="13"/>
        <end position="73"/>
    </location>
</feature>
<dbReference type="Gene3D" id="3.30.200.20">
    <property type="entry name" value="Phosphorylase Kinase, domain 1"/>
    <property type="match status" value="1"/>
</dbReference>
<reference evidence="3" key="1">
    <citation type="submission" date="2025-05" db="UniProtKB">
        <authorList>
            <consortium name="Ensembl"/>
        </authorList>
    </citation>
    <scope>IDENTIFICATION</scope>
</reference>